<dbReference type="PROSITE" id="PS50853">
    <property type="entry name" value="FN3"/>
    <property type="match status" value="1"/>
</dbReference>
<proteinExistence type="predicted"/>
<organism evidence="4 5">
    <name type="scientific">Exilibacterium tricleocarpae</name>
    <dbReference type="NCBI Taxonomy" id="2591008"/>
    <lineage>
        <taxon>Bacteria</taxon>
        <taxon>Pseudomonadati</taxon>
        <taxon>Pseudomonadota</taxon>
        <taxon>Gammaproteobacteria</taxon>
        <taxon>Cellvibrionales</taxon>
        <taxon>Cellvibrionaceae</taxon>
        <taxon>Exilibacterium</taxon>
    </lineage>
</organism>
<dbReference type="InterPro" id="IPR013783">
    <property type="entry name" value="Ig-like_fold"/>
</dbReference>
<feature type="coiled-coil region" evidence="1">
    <location>
        <begin position="890"/>
        <end position="948"/>
    </location>
</feature>
<dbReference type="InterPro" id="IPR003961">
    <property type="entry name" value="FN3_dom"/>
</dbReference>
<evidence type="ECO:0000256" key="2">
    <source>
        <dbReference type="SAM" id="MobiDB-lite"/>
    </source>
</evidence>
<gene>
    <name evidence="4" type="ORF">FKG94_07870</name>
</gene>
<dbReference type="Gene3D" id="2.60.40.10">
    <property type="entry name" value="Immunoglobulins"/>
    <property type="match status" value="1"/>
</dbReference>
<dbReference type="OrthoDB" id="5906011at2"/>
<name>A0A545TZJ6_9GAMM</name>
<evidence type="ECO:0000313" key="5">
    <source>
        <dbReference type="Proteomes" id="UP000319732"/>
    </source>
</evidence>
<protein>
    <recommendedName>
        <fullName evidence="3">Fibronectin type-III domain-containing protein</fullName>
    </recommendedName>
</protein>
<accession>A0A545TZJ6</accession>
<reference evidence="4 5" key="1">
    <citation type="submission" date="2019-06" db="EMBL/GenBank/DDBJ databases">
        <title>Whole genome sequence for Cellvibrionaceae sp. R142.</title>
        <authorList>
            <person name="Wang G."/>
        </authorList>
    </citation>
    <scope>NUCLEOTIDE SEQUENCE [LARGE SCALE GENOMIC DNA]</scope>
    <source>
        <strain evidence="4 5">R142</strain>
    </source>
</reference>
<dbReference type="InterPro" id="IPR036116">
    <property type="entry name" value="FN3_sf"/>
</dbReference>
<evidence type="ECO:0000259" key="3">
    <source>
        <dbReference type="PROSITE" id="PS50853"/>
    </source>
</evidence>
<feature type="domain" description="Fibronectin type-III" evidence="3">
    <location>
        <begin position="255"/>
        <end position="351"/>
    </location>
</feature>
<dbReference type="Proteomes" id="UP000319732">
    <property type="component" value="Unassembled WGS sequence"/>
</dbReference>
<feature type="region of interest" description="Disordered" evidence="2">
    <location>
        <begin position="1292"/>
        <end position="1312"/>
    </location>
</feature>
<dbReference type="EMBL" id="VHSG01000007">
    <property type="protein sequence ID" value="TQV82636.1"/>
    <property type="molecule type" value="Genomic_DNA"/>
</dbReference>
<keyword evidence="1" id="KW-0175">Coiled coil</keyword>
<dbReference type="SUPFAM" id="SSF49265">
    <property type="entry name" value="Fibronectin type III"/>
    <property type="match status" value="1"/>
</dbReference>
<evidence type="ECO:0000313" key="4">
    <source>
        <dbReference type="EMBL" id="TQV82636.1"/>
    </source>
</evidence>
<comment type="caution">
    <text evidence="4">The sequence shown here is derived from an EMBL/GenBank/DDBJ whole genome shotgun (WGS) entry which is preliminary data.</text>
</comment>
<dbReference type="RefSeq" id="WP_142903652.1">
    <property type="nucleotide sequence ID" value="NZ_ML660090.1"/>
</dbReference>
<dbReference type="CDD" id="cd00063">
    <property type="entry name" value="FN3"/>
    <property type="match status" value="1"/>
</dbReference>
<sequence length="1312" mass="144978">MFSFIQQVGRWGQRVNSRIFRPLSVFTGSKPIGQMCTALLAILVYSNETQAGPWDNFSAPGNDQNGNFTVSWNGWGPQPNLSAFCVSREITAREINTNATYKKNISCNATSTSFSLIPGTYRYEGVVTYLQQTNPCGVCPANEPPDPLNTSQQTFVPLPEITAPEISEGFPVLLWDDYPGATEYRLQRRTISGPSGSAGLNPWVELYTGPTNNYVVTGVKLADGFHQFRVKTCRNTKCSGYSPVIEMEVIHTPNQPASISVPDVSPGSAVEIEWAASTGGELDRYEFFFCERQPGATDCLYQPYTVGTARTFLHENLNDDSQYRYRVRACSSFACSPFRTSGFMTAQVDPTEYLRRQLYYNKANDIDASEDGNQNQYARDLAAFRYLDLLYTVESGVVVNTYASGDATQSIDTLYGAAERARAANVEVDVIAALAKKPKHKGLKKLLLDIYHDRAVAEMLLYNEFIDRANIARLDGTPLAAELAELEAAFTTSDAALQKYFELFRAHWKIFLSFAESRRQLSPRYYPEGSTVAQDVASEVELFAGFKDVVLAYELLARVLESQNRSARLQALPPSGVADEATLSFYQSVLDDISSKEQMLRTILENNFQRELFDGEGNFFVSSGDNSGLAQTTMLYEVAVQETESTLAWMRGEKDYLGLPNDAAFIMQGPGGGGTADYYTFDLLAPTLEASAGPIETAIGAMETAKASYDNFRFQQDLLATEYTDRNRELNDTLFGLLGVEVGDLCAPGNDCVDIDDTVVAGSQIGLQHQNIELARLNLVNMQTQLENHIQRIRNEVEHRGTVAGINDALAAVEIKYGEDDIKLSDKIRELERKADDFNDVLTGISGAGDIALTFMGFKGFKDPFTLIKDVSSVAKGLSTVVKSIVGIGKERKIDDLETERQRLALAERAEINVLNAQMDDAAFVKTIKNLQLEVAVLELSIVQAQLAIRQELDRLNQMFSQAQRLISQILITNASLATRYFADPIHGRILTADMRQAERRVDLAKRWLSIAKSALEHKWQDTFSSLPSIAELRTAEDIRNFRTELIALNLGGSFGPGIEQAHDVFSIRNHVFGIAPDSAANTDFSHLLESHRHPDKLDWITLEFSTVKSIPPTFFQGPTVADNNPSCVLAAGTYRNKIRSVAVNLLTSHQDDGIPSPSVRLTYGGSSIRRTSTPGTVIATDEEGNVVGIEDEFVSTIPKFLVNGADLFVNSAQDMVFKDSFSQDMAASFNHHPENPTSQALKPIFVFKERSVAATRWRLSIKVGFAGSPIVDLSNVLDIELHFDHSYQSRFEPSQDPACDGGPLLLTPPTD</sequence>
<keyword evidence="5" id="KW-1185">Reference proteome</keyword>
<evidence type="ECO:0000256" key="1">
    <source>
        <dbReference type="SAM" id="Coils"/>
    </source>
</evidence>